<dbReference type="InterPro" id="IPR016035">
    <property type="entry name" value="Acyl_Trfase/lysoPLipase"/>
</dbReference>
<organism evidence="6 7">
    <name type="scientific">Pseudoduganella aquatica</name>
    <dbReference type="NCBI Taxonomy" id="2660641"/>
    <lineage>
        <taxon>Bacteria</taxon>
        <taxon>Pseudomonadati</taxon>
        <taxon>Pseudomonadota</taxon>
        <taxon>Betaproteobacteria</taxon>
        <taxon>Burkholderiales</taxon>
        <taxon>Oxalobacteraceae</taxon>
        <taxon>Telluria group</taxon>
        <taxon>Pseudoduganella</taxon>
    </lineage>
</organism>
<keyword evidence="7" id="KW-1185">Reference proteome</keyword>
<evidence type="ECO:0000256" key="4">
    <source>
        <dbReference type="PROSITE-ProRule" id="PRU01161"/>
    </source>
</evidence>
<dbReference type="InterPro" id="IPR002641">
    <property type="entry name" value="PNPLA_dom"/>
</dbReference>
<comment type="caution">
    <text evidence="6">The sequence shown here is derived from an EMBL/GenBank/DDBJ whole genome shotgun (WGS) entry which is preliminary data.</text>
</comment>
<evidence type="ECO:0000259" key="5">
    <source>
        <dbReference type="PROSITE" id="PS51635"/>
    </source>
</evidence>
<dbReference type="InterPro" id="IPR050301">
    <property type="entry name" value="NTE"/>
</dbReference>
<dbReference type="AlphaFoldDB" id="A0A7X4H8A2"/>
<sequence>MTTPVKMQFAFQGGGARIAALLAVAEAIQDFKADHKIEVTQVAGTSAGAIVASFVAAGISAQSIMAELRAGKGAQLMRGMTMPGKLAAAYCLLVKSKSLRDTAGLRGWLNDKFAQKKLAKVGDVERRGVRLKITKTDLGSRDTVLAQPGETLADALVDSCALPFFFRIWAGSTAPTVVDGGISNNLPAKLLTVSDPAYGEMLAITFAEAATGRPDGFLSFSASLLDSAMASTIALTKEAFKGHLIEVQTSLTTFSFEQALAPEFEAEYERIKEDTARQLQEHINRITLARRRAVTNPWKETNPTAVRMMRDVGELYYKLRGGLLLYDSCRLTVYTNGGRPVGDQHAGAPDLVQFHLQIRTGAAALHCLSIGLTEQSDEAAFSSETARCTVTGPGGERPDFLQLAMQRAPREAGNGDRELCLFFTPALPAGSGPYSIDFQENGTDLMIELFKTHADAIGFYPQRADGVVGRVFPNMRGWGMALDNARSAWSVAVHHLH</sequence>
<dbReference type="PROSITE" id="PS51635">
    <property type="entry name" value="PNPLA"/>
    <property type="match status" value="1"/>
</dbReference>
<name>A0A7X4H8A2_9BURK</name>
<gene>
    <name evidence="6" type="ORF">GTP77_04090</name>
</gene>
<dbReference type="GO" id="GO:0016042">
    <property type="term" value="P:lipid catabolic process"/>
    <property type="evidence" value="ECO:0007669"/>
    <property type="project" value="UniProtKB-UniRule"/>
</dbReference>
<feature type="active site" description="Proton acceptor" evidence="4">
    <location>
        <position position="179"/>
    </location>
</feature>
<keyword evidence="3 4" id="KW-0443">Lipid metabolism</keyword>
<dbReference type="PANTHER" id="PTHR14226">
    <property type="entry name" value="NEUROPATHY TARGET ESTERASE/SWISS CHEESE D.MELANOGASTER"/>
    <property type="match status" value="1"/>
</dbReference>
<dbReference type="Pfam" id="PF01734">
    <property type="entry name" value="Patatin"/>
    <property type="match status" value="1"/>
</dbReference>
<dbReference type="SUPFAM" id="SSF52151">
    <property type="entry name" value="FabD/lysophospholipase-like"/>
    <property type="match status" value="1"/>
</dbReference>
<accession>A0A7X4H8A2</accession>
<dbReference type="EMBL" id="WWCU01000003">
    <property type="protein sequence ID" value="MYN06511.1"/>
    <property type="molecule type" value="Genomic_DNA"/>
</dbReference>
<evidence type="ECO:0000256" key="2">
    <source>
        <dbReference type="ARBA" id="ARBA00022963"/>
    </source>
</evidence>
<evidence type="ECO:0000256" key="1">
    <source>
        <dbReference type="ARBA" id="ARBA00022801"/>
    </source>
</evidence>
<evidence type="ECO:0000313" key="6">
    <source>
        <dbReference type="EMBL" id="MYN06511.1"/>
    </source>
</evidence>
<feature type="domain" description="PNPLA" evidence="5">
    <location>
        <begin position="9"/>
        <end position="192"/>
    </location>
</feature>
<feature type="short sequence motif" description="DGA/G" evidence="4">
    <location>
        <begin position="179"/>
        <end position="181"/>
    </location>
</feature>
<keyword evidence="1 4" id="KW-0378">Hydrolase</keyword>
<evidence type="ECO:0000313" key="7">
    <source>
        <dbReference type="Proteomes" id="UP000450676"/>
    </source>
</evidence>
<dbReference type="GO" id="GO:0016787">
    <property type="term" value="F:hydrolase activity"/>
    <property type="evidence" value="ECO:0007669"/>
    <property type="project" value="UniProtKB-UniRule"/>
</dbReference>
<protein>
    <recommendedName>
        <fullName evidence="5">PNPLA domain-containing protein</fullName>
    </recommendedName>
</protein>
<keyword evidence="2 4" id="KW-0442">Lipid degradation</keyword>
<dbReference type="Proteomes" id="UP000450676">
    <property type="component" value="Unassembled WGS sequence"/>
</dbReference>
<reference evidence="6 7" key="1">
    <citation type="submission" date="2019-12" db="EMBL/GenBank/DDBJ databases">
        <title>Novel species isolated from a subtropical stream in China.</title>
        <authorList>
            <person name="Lu H."/>
        </authorList>
    </citation>
    <scope>NUCLEOTIDE SEQUENCE [LARGE SCALE GENOMIC DNA]</scope>
    <source>
        <strain evidence="6 7">FT127W</strain>
    </source>
</reference>
<dbReference type="PANTHER" id="PTHR14226:SF78">
    <property type="entry name" value="SLR0060 PROTEIN"/>
    <property type="match status" value="1"/>
</dbReference>
<dbReference type="RefSeq" id="WP_161070900.1">
    <property type="nucleotide sequence ID" value="NZ_CP086370.1"/>
</dbReference>
<proteinExistence type="predicted"/>
<dbReference type="Gene3D" id="3.40.1090.10">
    <property type="entry name" value="Cytosolic phospholipase A2 catalytic domain"/>
    <property type="match status" value="2"/>
</dbReference>
<evidence type="ECO:0000256" key="3">
    <source>
        <dbReference type="ARBA" id="ARBA00023098"/>
    </source>
</evidence>
<feature type="short sequence motif" description="GXSXG" evidence="4">
    <location>
        <begin position="44"/>
        <end position="48"/>
    </location>
</feature>
<feature type="active site" description="Nucleophile" evidence="4">
    <location>
        <position position="46"/>
    </location>
</feature>
<comment type="caution">
    <text evidence="4">Lacks conserved residue(s) required for the propagation of feature annotation.</text>
</comment>